<feature type="transmembrane region" description="Helical" evidence="11">
    <location>
        <begin position="456"/>
        <end position="475"/>
    </location>
</feature>
<keyword evidence="13" id="KW-1185">Reference proteome</keyword>
<reference evidence="12" key="1">
    <citation type="submission" date="2022-03" db="EMBL/GenBank/DDBJ databases">
        <authorList>
            <person name="Martin C."/>
        </authorList>
    </citation>
    <scope>NUCLEOTIDE SEQUENCE</scope>
</reference>
<feature type="transmembrane region" description="Helical" evidence="11">
    <location>
        <begin position="360"/>
        <end position="378"/>
    </location>
</feature>
<name>A0A8J1UEY0_OWEFU</name>
<keyword evidence="7" id="KW-0256">Endoplasmic reticulum</keyword>
<evidence type="ECO:0000256" key="9">
    <source>
        <dbReference type="ARBA" id="ARBA00023136"/>
    </source>
</evidence>
<dbReference type="AlphaFoldDB" id="A0A8J1UEY0"/>
<dbReference type="GO" id="GO:0004168">
    <property type="term" value="F:dolichol kinase activity"/>
    <property type="evidence" value="ECO:0007669"/>
    <property type="project" value="UniProtKB-EC"/>
</dbReference>
<dbReference type="Proteomes" id="UP000749559">
    <property type="component" value="Unassembled WGS sequence"/>
</dbReference>
<evidence type="ECO:0000256" key="2">
    <source>
        <dbReference type="ARBA" id="ARBA00010794"/>
    </source>
</evidence>
<comment type="caution">
    <text evidence="12">The sequence shown here is derived from an EMBL/GenBank/DDBJ whole genome shotgun (WGS) entry which is preliminary data.</text>
</comment>
<dbReference type="EC" id="2.7.1.108" evidence="3"/>
<evidence type="ECO:0000256" key="8">
    <source>
        <dbReference type="ARBA" id="ARBA00022989"/>
    </source>
</evidence>
<evidence type="ECO:0000256" key="1">
    <source>
        <dbReference type="ARBA" id="ARBA00004477"/>
    </source>
</evidence>
<feature type="transmembrane region" description="Helical" evidence="11">
    <location>
        <begin position="259"/>
        <end position="280"/>
    </location>
</feature>
<feature type="region of interest" description="Disordered" evidence="10">
    <location>
        <begin position="66"/>
        <end position="92"/>
    </location>
</feature>
<feature type="transmembrane region" description="Helical" evidence="11">
    <location>
        <begin position="182"/>
        <end position="203"/>
    </location>
</feature>
<proteinExistence type="inferred from homology"/>
<keyword evidence="6" id="KW-0418">Kinase</keyword>
<evidence type="ECO:0000256" key="6">
    <source>
        <dbReference type="ARBA" id="ARBA00022777"/>
    </source>
</evidence>
<gene>
    <name evidence="12" type="ORF">OFUS_LOCUS7409</name>
</gene>
<comment type="subcellular location">
    <subcellularLocation>
        <location evidence="1">Endoplasmic reticulum membrane</location>
        <topology evidence="1">Multi-pass membrane protein</topology>
    </subcellularLocation>
</comment>
<feature type="transmembrane region" description="Helical" evidence="11">
    <location>
        <begin position="41"/>
        <end position="60"/>
    </location>
</feature>
<sequence length="577" mass="64897">MSQTIQTMELLTVITVPVIITLQQLLVGYYSEVPVFFKLEWITLALCMLYIWICASSISIEDSNLKENEESNNENPNRSKTMEKSIPKSDPAMGCSSKLSTCMTINLNDLQWRKSRDQGYWCTLLLPFVMITDGLYDKSVLNTLHISFINNILMYKILSHLKVETLSLKSIGLFTLIQQQGFLFGLDTMETLLVFIIFVVFQYSCVKLPQLLPLSFTSGENEVITQSAAIYLISVVYKLSKFDPTTYTIPRKLDEDQEIFFFTNLAVIGGAIVAVTSYLLGKWMKKFTLAFYPLLFTLIAIVTILLGYMMQQNPLMWLLRYLTDETHRQLLFLYWAVCSAVSAIIATVCYNFAKNKGSTIIRKYFHILAIIVFTPGILVDSKMLSVATSCVLVVVIVLECIRIIRVWPFGDAIHNAFQVFVDEKDGGIVILTHIYLLIGCAVPLWLSQKLQSEPPIALFSGIISIGIGDTTASIFGTKFGKTKWPNSKKSVEGTVAAIVLQGIFVIILLHSGWISFGNTTQILGDTLMPLLPNGALWIYRYLVVTIAIISTSLLEAFTSQIDNLVLPIFMYTILRCI</sequence>
<feature type="transmembrane region" description="Helical" evidence="11">
    <location>
        <begin position="536"/>
        <end position="554"/>
    </location>
</feature>
<dbReference type="PANTHER" id="PTHR13205">
    <property type="entry name" value="TRANSMEMBRANE PROTEIN 15-RELATED"/>
    <property type="match status" value="1"/>
</dbReference>
<feature type="transmembrane region" description="Helical" evidence="11">
    <location>
        <begin position="330"/>
        <end position="353"/>
    </location>
</feature>
<evidence type="ECO:0000256" key="10">
    <source>
        <dbReference type="SAM" id="MobiDB-lite"/>
    </source>
</evidence>
<evidence type="ECO:0000256" key="11">
    <source>
        <dbReference type="SAM" id="Phobius"/>
    </source>
</evidence>
<feature type="transmembrane region" description="Helical" evidence="11">
    <location>
        <begin position="7"/>
        <end position="29"/>
    </location>
</feature>
<protein>
    <recommendedName>
        <fullName evidence="3">dolichol kinase</fullName>
        <ecNumber evidence="3">2.7.1.108</ecNumber>
    </recommendedName>
</protein>
<feature type="transmembrane region" description="Helical" evidence="11">
    <location>
        <begin position="425"/>
        <end position="444"/>
    </location>
</feature>
<feature type="transmembrane region" description="Helical" evidence="11">
    <location>
        <begin position="287"/>
        <end position="310"/>
    </location>
</feature>
<dbReference type="EMBL" id="CAIIXF020000004">
    <property type="protein sequence ID" value="CAH1780759.1"/>
    <property type="molecule type" value="Genomic_DNA"/>
</dbReference>
<dbReference type="OrthoDB" id="377083at2759"/>
<keyword evidence="4" id="KW-0808">Transferase</keyword>
<organism evidence="12 13">
    <name type="scientific">Owenia fusiformis</name>
    <name type="common">Polychaete worm</name>
    <dbReference type="NCBI Taxonomy" id="6347"/>
    <lineage>
        <taxon>Eukaryota</taxon>
        <taxon>Metazoa</taxon>
        <taxon>Spiralia</taxon>
        <taxon>Lophotrochozoa</taxon>
        <taxon>Annelida</taxon>
        <taxon>Polychaeta</taxon>
        <taxon>Sedentaria</taxon>
        <taxon>Canalipalpata</taxon>
        <taxon>Sabellida</taxon>
        <taxon>Oweniida</taxon>
        <taxon>Oweniidae</taxon>
        <taxon>Owenia</taxon>
    </lineage>
</organism>
<dbReference type="InterPro" id="IPR032974">
    <property type="entry name" value="Polypren_kinase"/>
</dbReference>
<evidence type="ECO:0000313" key="13">
    <source>
        <dbReference type="Proteomes" id="UP000749559"/>
    </source>
</evidence>
<evidence type="ECO:0000256" key="4">
    <source>
        <dbReference type="ARBA" id="ARBA00022679"/>
    </source>
</evidence>
<evidence type="ECO:0000256" key="5">
    <source>
        <dbReference type="ARBA" id="ARBA00022692"/>
    </source>
</evidence>
<dbReference type="GO" id="GO:0005789">
    <property type="term" value="C:endoplasmic reticulum membrane"/>
    <property type="evidence" value="ECO:0007669"/>
    <property type="project" value="UniProtKB-SubCell"/>
</dbReference>
<accession>A0A8J1UEY0</accession>
<evidence type="ECO:0000256" key="7">
    <source>
        <dbReference type="ARBA" id="ARBA00022824"/>
    </source>
</evidence>
<keyword evidence="9 11" id="KW-0472">Membrane</keyword>
<evidence type="ECO:0000313" key="12">
    <source>
        <dbReference type="EMBL" id="CAH1780759.1"/>
    </source>
</evidence>
<dbReference type="GO" id="GO:0043048">
    <property type="term" value="P:dolichyl monophosphate biosynthetic process"/>
    <property type="evidence" value="ECO:0007669"/>
    <property type="project" value="TreeGrafter"/>
</dbReference>
<evidence type="ECO:0000256" key="3">
    <source>
        <dbReference type="ARBA" id="ARBA00012132"/>
    </source>
</evidence>
<keyword evidence="8 11" id="KW-1133">Transmembrane helix</keyword>
<feature type="transmembrane region" description="Helical" evidence="11">
    <location>
        <begin position="495"/>
        <end position="516"/>
    </location>
</feature>
<feature type="transmembrane region" description="Helical" evidence="11">
    <location>
        <begin position="384"/>
        <end position="404"/>
    </location>
</feature>
<keyword evidence="5 11" id="KW-0812">Transmembrane</keyword>
<dbReference type="PANTHER" id="PTHR13205:SF15">
    <property type="entry name" value="DOLICHOL KINASE"/>
    <property type="match status" value="1"/>
</dbReference>
<comment type="similarity">
    <text evidence="2">Belongs to the polyprenol kinase family.</text>
</comment>